<feature type="domain" description="Transketolase N-terminal" evidence="4">
    <location>
        <begin position="35"/>
        <end position="274"/>
    </location>
</feature>
<dbReference type="AlphaFoldDB" id="A0A2N9ASW1"/>
<keyword evidence="3" id="KW-0786">Thiamine pyrophosphate</keyword>
<evidence type="ECO:0000256" key="3">
    <source>
        <dbReference type="ARBA" id="ARBA00023052"/>
    </source>
</evidence>
<evidence type="ECO:0000256" key="2">
    <source>
        <dbReference type="ARBA" id="ARBA00007131"/>
    </source>
</evidence>
<evidence type="ECO:0000313" key="6">
    <source>
        <dbReference type="Proteomes" id="UP000233769"/>
    </source>
</evidence>
<protein>
    <submittedName>
        <fullName evidence="5">Putative transketolase, alpha subunit</fullName>
        <ecNumber evidence="5">2.2.1.1</ecNumber>
    </submittedName>
</protein>
<dbReference type="EMBL" id="LT962688">
    <property type="protein sequence ID" value="SOR30439.1"/>
    <property type="molecule type" value="Genomic_DNA"/>
</dbReference>
<dbReference type="InterPro" id="IPR005474">
    <property type="entry name" value="Transketolase_N"/>
</dbReference>
<dbReference type="GO" id="GO:0004802">
    <property type="term" value="F:transketolase activity"/>
    <property type="evidence" value="ECO:0007669"/>
    <property type="project" value="UniProtKB-EC"/>
</dbReference>
<name>A0A2N9ASW1_METEX</name>
<dbReference type="PANTHER" id="PTHR47514:SF1">
    <property type="entry name" value="TRANSKETOLASE N-TERMINAL SECTION-RELATED"/>
    <property type="match status" value="1"/>
</dbReference>
<dbReference type="Pfam" id="PF00456">
    <property type="entry name" value="Transketolase_N"/>
    <property type="match status" value="1"/>
</dbReference>
<organism evidence="5 6">
    <name type="scientific">Methylorubrum extorquens</name>
    <name type="common">Methylobacterium dichloromethanicum</name>
    <name type="synonym">Methylobacterium extorquens</name>
    <dbReference type="NCBI Taxonomy" id="408"/>
    <lineage>
        <taxon>Bacteria</taxon>
        <taxon>Pseudomonadati</taxon>
        <taxon>Pseudomonadota</taxon>
        <taxon>Alphaproteobacteria</taxon>
        <taxon>Hyphomicrobiales</taxon>
        <taxon>Methylobacteriaceae</taxon>
        <taxon>Methylorubrum</taxon>
    </lineage>
</organism>
<gene>
    <name evidence="5" type="ORF">TK0001_3837</name>
</gene>
<dbReference type="CDD" id="cd02012">
    <property type="entry name" value="TPP_TK"/>
    <property type="match status" value="1"/>
</dbReference>
<dbReference type="Gene3D" id="3.40.50.970">
    <property type="match status" value="1"/>
</dbReference>
<evidence type="ECO:0000256" key="1">
    <source>
        <dbReference type="ARBA" id="ARBA00001964"/>
    </source>
</evidence>
<sequence>MVHPPEIHPREGSNVSLDDRAYRIRRHALLMGEVQGQGYIAQALGISDVLAVSYFHAMTYRSDDPEWEGRDRFLLSIGHYAIALYAALIEAGIIPEDELGTYGSDDSRLPMSGMAAYTPGMEITGGSLGHGLGIAVGMALGLKRKASAAFVYNLFSDGELDEGSTWEAAMSAASFGLDNLIGIVDVNGMQADGPSRGVLNFEPLAPKFEAFGWFVQRVDGNDVDALVKAFDAARSHPERCPRIIICDTKMAKGVPFLEARERNHFLRVEADEWREALAVLDEGRLP</sequence>
<dbReference type="Proteomes" id="UP000233769">
    <property type="component" value="Chromosome tk0001"/>
</dbReference>
<keyword evidence="5" id="KW-0808">Transferase</keyword>
<proteinExistence type="inferred from homology"/>
<accession>A0A2N9ASW1</accession>
<evidence type="ECO:0000259" key="4">
    <source>
        <dbReference type="Pfam" id="PF00456"/>
    </source>
</evidence>
<dbReference type="InterPro" id="IPR029061">
    <property type="entry name" value="THDP-binding"/>
</dbReference>
<dbReference type="EC" id="2.2.1.1" evidence="5"/>
<comment type="cofactor">
    <cofactor evidence="1">
        <name>thiamine diphosphate</name>
        <dbReference type="ChEBI" id="CHEBI:58937"/>
    </cofactor>
</comment>
<dbReference type="PANTHER" id="PTHR47514">
    <property type="entry name" value="TRANSKETOLASE N-TERMINAL SECTION-RELATED"/>
    <property type="match status" value="1"/>
</dbReference>
<reference evidence="6" key="1">
    <citation type="submission" date="2017-10" db="EMBL/GenBank/DDBJ databases">
        <authorList>
            <person name="Regsiter A."/>
            <person name="William W."/>
        </authorList>
    </citation>
    <scope>NUCLEOTIDE SEQUENCE [LARGE SCALE GENOMIC DNA]</scope>
</reference>
<dbReference type="SUPFAM" id="SSF52518">
    <property type="entry name" value="Thiamin diphosphate-binding fold (THDP-binding)"/>
    <property type="match status" value="1"/>
</dbReference>
<evidence type="ECO:0000313" key="5">
    <source>
        <dbReference type="EMBL" id="SOR30439.1"/>
    </source>
</evidence>
<comment type="similarity">
    <text evidence="2">Belongs to the transketolase family.</text>
</comment>